<accession>A0AB39VKJ4</accession>
<comment type="similarity">
    <text evidence="1">Belongs to the LysR transcriptional regulatory family.</text>
</comment>
<dbReference type="GO" id="GO:0003700">
    <property type="term" value="F:DNA-binding transcription factor activity"/>
    <property type="evidence" value="ECO:0007669"/>
    <property type="project" value="InterPro"/>
</dbReference>
<reference evidence="7" key="1">
    <citation type="submission" date="2024-07" db="EMBL/GenBank/DDBJ databases">
        <authorList>
            <person name="Biller S.J."/>
        </authorList>
    </citation>
    <scope>NUCLEOTIDE SEQUENCE</scope>
    <source>
        <strain evidence="7">WC2420</strain>
    </source>
</reference>
<keyword evidence="2" id="KW-0678">Repressor</keyword>
<dbReference type="Gene3D" id="1.10.10.10">
    <property type="entry name" value="Winged helix-like DNA-binding domain superfamily/Winged helix DNA-binding domain"/>
    <property type="match status" value="1"/>
</dbReference>
<evidence type="ECO:0000256" key="5">
    <source>
        <dbReference type="ARBA" id="ARBA00023163"/>
    </source>
</evidence>
<dbReference type="Gene3D" id="3.40.190.290">
    <property type="match status" value="1"/>
</dbReference>
<evidence type="ECO:0000256" key="2">
    <source>
        <dbReference type="ARBA" id="ARBA00022491"/>
    </source>
</evidence>
<dbReference type="Pfam" id="PF00126">
    <property type="entry name" value="HTH_1"/>
    <property type="match status" value="1"/>
</dbReference>
<evidence type="ECO:0000313" key="7">
    <source>
        <dbReference type="EMBL" id="XDU70669.1"/>
    </source>
</evidence>
<keyword evidence="3" id="KW-0805">Transcription regulation</keyword>
<dbReference type="PROSITE" id="PS50931">
    <property type="entry name" value="HTH_LYSR"/>
    <property type="match status" value="1"/>
</dbReference>
<evidence type="ECO:0000256" key="1">
    <source>
        <dbReference type="ARBA" id="ARBA00009437"/>
    </source>
</evidence>
<dbReference type="FunFam" id="1.10.10.10:FF:000001">
    <property type="entry name" value="LysR family transcriptional regulator"/>
    <property type="match status" value="1"/>
</dbReference>
<dbReference type="PANTHER" id="PTHR30537">
    <property type="entry name" value="HTH-TYPE TRANSCRIPTIONAL REGULATOR"/>
    <property type="match status" value="1"/>
</dbReference>
<dbReference type="AlphaFoldDB" id="A0AB39VKJ4"/>
<keyword evidence="5" id="KW-0804">Transcription</keyword>
<keyword evidence="4" id="KW-0238">DNA-binding</keyword>
<dbReference type="SUPFAM" id="SSF53850">
    <property type="entry name" value="Periplasmic binding protein-like II"/>
    <property type="match status" value="1"/>
</dbReference>
<feature type="domain" description="HTH lysR-type" evidence="6">
    <location>
        <begin position="13"/>
        <end position="63"/>
    </location>
</feature>
<dbReference type="InterPro" id="IPR058163">
    <property type="entry name" value="LysR-type_TF_proteobact-type"/>
</dbReference>
<name>A0AB39VKJ4_9GAMM</name>
<dbReference type="PRINTS" id="PR00039">
    <property type="entry name" value="HTHLYSR"/>
</dbReference>
<dbReference type="InterPro" id="IPR000847">
    <property type="entry name" value="LysR_HTH_N"/>
</dbReference>
<dbReference type="InterPro" id="IPR036388">
    <property type="entry name" value="WH-like_DNA-bd_sf"/>
</dbReference>
<protein>
    <submittedName>
        <fullName evidence="7">LysR family transcriptional regulator</fullName>
    </submittedName>
</protein>
<evidence type="ECO:0000256" key="4">
    <source>
        <dbReference type="ARBA" id="ARBA00023125"/>
    </source>
</evidence>
<dbReference type="RefSeq" id="WP_369788154.1">
    <property type="nucleotide sequence ID" value="NZ_CP165628.1"/>
</dbReference>
<dbReference type="SUPFAM" id="SSF46785">
    <property type="entry name" value="Winged helix' DNA-binding domain"/>
    <property type="match status" value="1"/>
</dbReference>
<evidence type="ECO:0000256" key="3">
    <source>
        <dbReference type="ARBA" id="ARBA00023015"/>
    </source>
</evidence>
<evidence type="ECO:0000259" key="6">
    <source>
        <dbReference type="PROSITE" id="PS50931"/>
    </source>
</evidence>
<dbReference type="PANTHER" id="PTHR30537:SF5">
    <property type="entry name" value="HTH-TYPE TRANSCRIPTIONAL ACTIVATOR TTDR-RELATED"/>
    <property type="match status" value="1"/>
</dbReference>
<dbReference type="Pfam" id="PF03466">
    <property type="entry name" value="LysR_substrate"/>
    <property type="match status" value="1"/>
</dbReference>
<dbReference type="InterPro" id="IPR036390">
    <property type="entry name" value="WH_DNA-bd_sf"/>
</dbReference>
<dbReference type="InterPro" id="IPR005119">
    <property type="entry name" value="LysR_subst-bd"/>
</dbReference>
<dbReference type="EMBL" id="CP165628">
    <property type="protein sequence ID" value="XDU70669.1"/>
    <property type="molecule type" value="Genomic_DNA"/>
</dbReference>
<organism evidence="7">
    <name type="scientific">Rouxiella sp. WC2420</name>
    <dbReference type="NCBI Taxonomy" id="3234145"/>
    <lineage>
        <taxon>Bacteria</taxon>
        <taxon>Pseudomonadati</taxon>
        <taxon>Pseudomonadota</taxon>
        <taxon>Gammaproteobacteria</taxon>
        <taxon>Enterobacterales</taxon>
        <taxon>Yersiniaceae</taxon>
        <taxon>Rouxiella</taxon>
    </lineage>
</organism>
<dbReference type="GO" id="GO:0003677">
    <property type="term" value="F:DNA binding"/>
    <property type="evidence" value="ECO:0007669"/>
    <property type="project" value="UniProtKB-KW"/>
</dbReference>
<proteinExistence type="inferred from homology"/>
<sequence length="314" mass="34102">MSFDGRLLSNINVLAAIVHSGSFARAAEALSLSPSGVSRAVSRLESSIGIRLFDRTTRAVTLTDEGRRLYEEISPLLAGISDAVSLASGASTAVHGRLRVNVDPYFSRRILAPHLNEFLNKYPGISLEIMVRDQLGDIVAEGFDIAVRFGQPPSSSLIARKLFETQTVTVASADYVRRHGAPQSPADLIHHACIQMRSSMTGMPLEWVYSAKGDNVTADISSRLLVNESETLLAACLAGAGIARMKAEGVKELLAQGDLVELMTDWTGEKFQLFALYPSRHLPAAKVRAFIDFIIGLLVAKPDKLIVFQPVEQQ</sequence>
<gene>
    <name evidence="7" type="ORF">AB3G37_13850</name>
</gene>
<dbReference type="CDD" id="cd08422">
    <property type="entry name" value="PBP2_CrgA_like"/>
    <property type="match status" value="1"/>
</dbReference>